<dbReference type="EMBL" id="KN833181">
    <property type="protein sequence ID" value="KIM71967.1"/>
    <property type="molecule type" value="Genomic_DNA"/>
</dbReference>
<reference evidence="1 2" key="1">
    <citation type="submission" date="2014-04" db="EMBL/GenBank/DDBJ databases">
        <authorList>
            <consortium name="DOE Joint Genome Institute"/>
            <person name="Kuo A."/>
            <person name="Tarkka M."/>
            <person name="Buscot F."/>
            <person name="Kohler A."/>
            <person name="Nagy L.G."/>
            <person name="Floudas D."/>
            <person name="Copeland A."/>
            <person name="Barry K.W."/>
            <person name="Cichocki N."/>
            <person name="Veneault-Fourrey C."/>
            <person name="LaButti K."/>
            <person name="Lindquist E.A."/>
            <person name="Lipzen A."/>
            <person name="Lundell T."/>
            <person name="Morin E."/>
            <person name="Murat C."/>
            <person name="Sun H."/>
            <person name="Tunlid A."/>
            <person name="Henrissat B."/>
            <person name="Grigoriev I.V."/>
            <person name="Hibbett D.S."/>
            <person name="Martin F."/>
            <person name="Nordberg H.P."/>
            <person name="Cantor M.N."/>
            <person name="Hua S.X."/>
        </authorList>
    </citation>
    <scope>NUCLEOTIDE SEQUENCE [LARGE SCALE GENOMIC DNA]</scope>
    <source>
        <strain evidence="1 2">F 1598</strain>
    </source>
</reference>
<reference evidence="2" key="2">
    <citation type="submission" date="2015-01" db="EMBL/GenBank/DDBJ databases">
        <title>Evolutionary Origins and Diversification of the Mycorrhizal Mutualists.</title>
        <authorList>
            <consortium name="DOE Joint Genome Institute"/>
            <consortium name="Mycorrhizal Genomics Consortium"/>
            <person name="Kohler A."/>
            <person name="Kuo A."/>
            <person name="Nagy L.G."/>
            <person name="Floudas D."/>
            <person name="Copeland A."/>
            <person name="Barry K.W."/>
            <person name="Cichocki N."/>
            <person name="Veneault-Fourrey C."/>
            <person name="LaButti K."/>
            <person name="Lindquist E.A."/>
            <person name="Lipzen A."/>
            <person name="Lundell T."/>
            <person name="Morin E."/>
            <person name="Murat C."/>
            <person name="Riley R."/>
            <person name="Ohm R."/>
            <person name="Sun H."/>
            <person name="Tunlid A."/>
            <person name="Henrissat B."/>
            <person name="Grigoriev I.V."/>
            <person name="Hibbett D.S."/>
            <person name="Martin F."/>
        </authorList>
    </citation>
    <scope>NUCLEOTIDE SEQUENCE [LARGE SCALE GENOMIC DNA]</scope>
    <source>
        <strain evidence="2">F 1598</strain>
    </source>
</reference>
<protein>
    <submittedName>
        <fullName evidence="1">Uncharacterized protein</fullName>
    </submittedName>
</protein>
<accession>A0A0C3B3V5</accession>
<dbReference type="InParanoid" id="A0A0C3B3V5"/>
<dbReference type="Proteomes" id="UP000054166">
    <property type="component" value="Unassembled WGS sequence"/>
</dbReference>
<evidence type="ECO:0000313" key="1">
    <source>
        <dbReference type="EMBL" id="KIM71967.1"/>
    </source>
</evidence>
<dbReference type="OrthoDB" id="3257884at2759"/>
<dbReference type="AlphaFoldDB" id="A0A0C3B3V5"/>
<gene>
    <name evidence="1" type="ORF">PILCRDRAFT_830042</name>
</gene>
<dbReference type="HOGENOM" id="CLU_1175822_0_0_1"/>
<name>A0A0C3B3V5_PILCF</name>
<sequence>MEATSVNPFVPRATVIRFPNSTFEARIHLPGAGANIDVVPHGNFILVTGSLTPRVRADSEGRVSTLLFSDQPCGVFGRDIPVNLAAGTEIVVLSTYQDCDDYIIRYTVRNSIRPRANCADIANANAATATAAATSGPCPCPPGQRGSCGRGISTVTGPVVPSIAGSCAVPPALLHRGPGIIASAGYGSGQLYGYGAYGYGYGYAYGCGNGASYPYAGAAQPLNYPILHPNGGATSF</sequence>
<keyword evidence="2" id="KW-1185">Reference proteome</keyword>
<evidence type="ECO:0000313" key="2">
    <source>
        <dbReference type="Proteomes" id="UP000054166"/>
    </source>
</evidence>
<organism evidence="1 2">
    <name type="scientific">Piloderma croceum (strain F 1598)</name>
    <dbReference type="NCBI Taxonomy" id="765440"/>
    <lineage>
        <taxon>Eukaryota</taxon>
        <taxon>Fungi</taxon>
        <taxon>Dikarya</taxon>
        <taxon>Basidiomycota</taxon>
        <taxon>Agaricomycotina</taxon>
        <taxon>Agaricomycetes</taxon>
        <taxon>Agaricomycetidae</taxon>
        <taxon>Atheliales</taxon>
        <taxon>Atheliaceae</taxon>
        <taxon>Piloderma</taxon>
    </lineage>
</organism>
<proteinExistence type="predicted"/>